<dbReference type="OMA" id="APIEVWI"/>
<dbReference type="GO" id="GO:0009301">
    <property type="term" value="P:snRNA transcription"/>
    <property type="evidence" value="ECO:0007669"/>
    <property type="project" value="InterPro"/>
</dbReference>
<name>A0A3Q2CUN6_CYPVA</name>
<dbReference type="CTD" id="6618"/>
<evidence type="ECO:0000313" key="2">
    <source>
        <dbReference type="Ensembl" id="ENSCVAP00000009417.1"/>
    </source>
</evidence>
<dbReference type="Ensembl" id="ENSCVAT00000029160.1">
    <property type="protein sequence ID" value="ENSCVAP00000009417.1"/>
    <property type="gene ID" value="ENSCVAG00000011360.1"/>
</dbReference>
<dbReference type="GO" id="GO:0016251">
    <property type="term" value="F:RNA polymerase II general transcription initiation factor activity"/>
    <property type="evidence" value="ECO:0007669"/>
    <property type="project" value="InterPro"/>
</dbReference>
<dbReference type="Pfam" id="PF11035">
    <property type="entry name" value="SNAPC2"/>
    <property type="match status" value="1"/>
</dbReference>
<sequence>MKPPPRARTKRDLEIRSGPPEPRRKPAVRRWGRVELKKLLEALKELHQGPGAPRDIDYVILKNRVPTRSISEVRAMVDSLKGRVMSSARFQLRMKQREEQRAWRPIQWWTHTASVLSGTMETLISAAFSQMLTVSSIEPCALSGFDPCWDRRPPAGRGVPIRPRPRSPLKAAACRGLPAPSKTPPAVKQTSPAAAVSSPPTGRPQPASASPPFPASSPSSSDSSAPLSDAAAKRPAMSRPTRKRAAAESRRSALEYVVDFEKIYKFLSFLQNPSDVSHLTPTESAVVLDLLMSLPEELPHLDCRKLQAHLVQVGSAV</sequence>
<feature type="compositionally biased region" description="Low complexity" evidence="1">
    <location>
        <begin position="216"/>
        <end position="230"/>
    </location>
</feature>
<evidence type="ECO:0000256" key="1">
    <source>
        <dbReference type="SAM" id="MobiDB-lite"/>
    </source>
</evidence>
<feature type="region of interest" description="Disordered" evidence="1">
    <location>
        <begin position="1"/>
        <end position="27"/>
    </location>
</feature>
<dbReference type="STRING" id="28743.ENSCVAP00000009417"/>
<reference evidence="2" key="2">
    <citation type="submission" date="2025-09" db="UniProtKB">
        <authorList>
            <consortium name="Ensembl"/>
        </authorList>
    </citation>
    <scope>IDENTIFICATION</scope>
</reference>
<protein>
    <submittedName>
        <fullName evidence="2">Small nuclear RNA activating complex polypeptide 2</fullName>
    </submittedName>
</protein>
<reference evidence="2" key="1">
    <citation type="submission" date="2025-08" db="UniProtKB">
        <authorList>
            <consortium name="Ensembl"/>
        </authorList>
    </citation>
    <scope>IDENTIFICATION</scope>
</reference>
<dbReference type="PANTHER" id="PTHR15132:SF1">
    <property type="entry name" value="SNRNA-ACTIVATING PROTEIN COMPLEX SUBUNIT 2"/>
    <property type="match status" value="1"/>
</dbReference>
<keyword evidence="3" id="KW-1185">Reference proteome</keyword>
<dbReference type="Proteomes" id="UP000265020">
    <property type="component" value="Unassembled WGS sequence"/>
</dbReference>
<dbReference type="PANTHER" id="PTHR15132">
    <property type="entry name" value="SNRNA-ACTIVATING PROTEIN COMPLEX SUBUNIT 2"/>
    <property type="match status" value="1"/>
</dbReference>
<proteinExistence type="predicted"/>
<evidence type="ECO:0000313" key="3">
    <source>
        <dbReference type="Proteomes" id="UP000265020"/>
    </source>
</evidence>
<dbReference type="InterPro" id="IPR021281">
    <property type="entry name" value="SNAPC2"/>
</dbReference>
<dbReference type="RefSeq" id="XP_015254744.1">
    <property type="nucleotide sequence ID" value="XM_015399258.1"/>
</dbReference>
<dbReference type="AlphaFoldDB" id="A0A3Q2CUN6"/>
<feature type="region of interest" description="Disordered" evidence="1">
    <location>
        <begin position="147"/>
        <end position="250"/>
    </location>
</feature>
<accession>A0A3Q2CUN6</accession>
<organism evidence="2 3">
    <name type="scientific">Cyprinodon variegatus</name>
    <name type="common">Sheepshead minnow</name>
    <dbReference type="NCBI Taxonomy" id="28743"/>
    <lineage>
        <taxon>Eukaryota</taxon>
        <taxon>Metazoa</taxon>
        <taxon>Chordata</taxon>
        <taxon>Craniata</taxon>
        <taxon>Vertebrata</taxon>
        <taxon>Euteleostomi</taxon>
        <taxon>Actinopterygii</taxon>
        <taxon>Neopterygii</taxon>
        <taxon>Teleostei</taxon>
        <taxon>Neoteleostei</taxon>
        <taxon>Acanthomorphata</taxon>
        <taxon>Ovalentaria</taxon>
        <taxon>Atherinomorphae</taxon>
        <taxon>Cyprinodontiformes</taxon>
        <taxon>Cyprinodontidae</taxon>
        <taxon>Cyprinodon</taxon>
    </lineage>
</organism>
<dbReference type="KEGG" id="cvg:107100684"/>
<dbReference type="OrthoDB" id="5990578at2759"/>
<dbReference type="GeneID" id="107100684"/>
<dbReference type="GeneTree" id="ENSGT00390000017407"/>
<dbReference type="GO" id="GO:0016604">
    <property type="term" value="C:nuclear body"/>
    <property type="evidence" value="ECO:0007669"/>
    <property type="project" value="TreeGrafter"/>
</dbReference>